<evidence type="ECO:0000313" key="3">
    <source>
        <dbReference type="Proteomes" id="UP001195483"/>
    </source>
</evidence>
<feature type="compositionally biased region" description="Basic and acidic residues" evidence="1">
    <location>
        <begin position="23"/>
        <end position="53"/>
    </location>
</feature>
<reference evidence="2" key="1">
    <citation type="journal article" date="2021" name="Genome Biol. Evol.">
        <title>A High-Quality Reference Genome for a Parasitic Bivalve with Doubly Uniparental Inheritance (Bivalvia: Unionida).</title>
        <authorList>
            <person name="Smith C.H."/>
        </authorList>
    </citation>
    <scope>NUCLEOTIDE SEQUENCE</scope>
    <source>
        <strain evidence="2">CHS0354</strain>
    </source>
</reference>
<organism evidence="2 3">
    <name type="scientific">Potamilus streckersoni</name>
    <dbReference type="NCBI Taxonomy" id="2493646"/>
    <lineage>
        <taxon>Eukaryota</taxon>
        <taxon>Metazoa</taxon>
        <taxon>Spiralia</taxon>
        <taxon>Lophotrochozoa</taxon>
        <taxon>Mollusca</taxon>
        <taxon>Bivalvia</taxon>
        <taxon>Autobranchia</taxon>
        <taxon>Heteroconchia</taxon>
        <taxon>Palaeoheterodonta</taxon>
        <taxon>Unionida</taxon>
        <taxon>Unionoidea</taxon>
        <taxon>Unionidae</taxon>
        <taxon>Ambleminae</taxon>
        <taxon>Lampsilini</taxon>
        <taxon>Potamilus</taxon>
    </lineage>
</organism>
<gene>
    <name evidence="2" type="ORF">CHS0354_032304</name>
</gene>
<feature type="compositionally biased region" description="Acidic residues" evidence="1">
    <location>
        <begin position="68"/>
        <end position="89"/>
    </location>
</feature>
<reference evidence="2" key="2">
    <citation type="journal article" date="2021" name="Genome Biol. Evol.">
        <title>Developing a high-quality reference genome for a parasitic bivalve with doubly uniparental inheritance (Bivalvia: Unionida).</title>
        <authorList>
            <person name="Smith C.H."/>
        </authorList>
    </citation>
    <scope>NUCLEOTIDE SEQUENCE</scope>
    <source>
        <strain evidence="2">CHS0354</strain>
        <tissue evidence="2">Mantle</tissue>
    </source>
</reference>
<sequence>MRASVGEIPEPDKTPQHHIRQKKNLEETKESNRFFLLIEERGGGVREDGRVAEEEGDSETNDRKLSETDSDTNSGDDTDVDTDMDIETETETKSGKLEGQSTEIY</sequence>
<dbReference type="AlphaFoldDB" id="A0AAE0VGJ6"/>
<name>A0AAE0VGJ6_9BIVA</name>
<protein>
    <submittedName>
        <fullName evidence="2">Uncharacterized protein</fullName>
    </submittedName>
</protein>
<keyword evidence="3" id="KW-1185">Reference proteome</keyword>
<evidence type="ECO:0000256" key="1">
    <source>
        <dbReference type="SAM" id="MobiDB-lite"/>
    </source>
</evidence>
<comment type="caution">
    <text evidence="2">The sequence shown here is derived from an EMBL/GenBank/DDBJ whole genome shotgun (WGS) entry which is preliminary data.</text>
</comment>
<evidence type="ECO:0000313" key="2">
    <source>
        <dbReference type="EMBL" id="KAK3577453.1"/>
    </source>
</evidence>
<dbReference type="Proteomes" id="UP001195483">
    <property type="component" value="Unassembled WGS sequence"/>
</dbReference>
<accession>A0AAE0VGJ6</accession>
<reference evidence="2" key="3">
    <citation type="submission" date="2023-05" db="EMBL/GenBank/DDBJ databases">
        <authorList>
            <person name="Smith C.H."/>
        </authorList>
    </citation>
    <scope>NUCLEOTIDE SEQUENCE</scope>
    <source>
        <strain evidence="2">CHS0354</strain>
        <tissue evidence="2">Mantle</tissue>
    </source>
</reference>
<proteinExistence type="predicted"/>
<feature type="region of interest" description="Disordered" evidence="1">
    <location>
        <begin position="1"/>
        <end position="105"/>
    </location>
</feature>
<dbReference type="EMBL" id="JAEAOA010001910">
    <property type="protein sequence ID" value="KAK3577453.1"/>
    <property type="molecule type" value="Genomic_DNA"/>
</dbReference>